<keyword evidence="3" id="KW-0067">ATP-binding</keyword>
<dbReference type="InterPro" id="IPR036890">
    <property type="entry name" value="HATPase_C_sf"/>
</dbReference>
<dbReference type="InterPro" id="IPR050267">
    <property type="entry name" value="Anti-sigma-factor_SerPK"/>
</dbReference>
<feature type="domain" description="Histidine kinase/HSP90-like ATPase" evidence="2">
    <location>
        <begin position="17"/>
        <end position="122"/>
    </location>
</feature>
<gene>
    <name evidence="3" type="ORF">G6048_31510</name>
</gene>
<protein>
    <submittedName>
        <fullName evidence="3">ATP-binding protein</fullName>
    </submittedName>
</protein>
<dbReference type="InterPro" id="IPR003594">
    <property type="entry name" value="HATPase_dom"/>
</dbReference>
<dbReference type="PANTHER" id="PTHR35526">
    <property type="entry name" value="ANTI-SIGMA-F FACTOR RSBW-RELATED"/>
    <property type="match status" value="1"/>
</dbReference>
<dbReference type="GO" id="GO:0005524">
    <property type="term" value="F:ATP binding"/>
    <property type="evidence" value="ECO:0007669"/>
    <property type="project" value="UniProtKB-KW"/>
</dbReference>
<sequence>MTRRARIAVTGAPSAVAFARDRVIAHIQAWGVRLSEEEQDAIKLVASELITNAVVHATGFVTVGLYLNQERLLLVVHDCNPQPPRRQVTTEDDEGGRGLVLVEFLAARHGWQPTNNGKKVWAEFDVPVPASAVHGGVLRERMRAVAPRAYAHVMPERRALVPGL</sequence>
<evidence type="ECO:0000313" key="3">
    <source>
        <dbReference type="EMBL" id="NGO46465.1"/>
    </source>
</evidence>
<evidence type="ECO:0000256" key="1">
    <source>
        <dbReference type="ARBA" id="ARBA00022527"/>
    </source>
</evidence>
<evidence type="ECO:0000313" key="4">
    <source>
        <dbReference type="Proteomes" id="UP001518140"/>
    </source>
</evidence>
<dbReference type="Proteomes" id="UP001518140">
    <property type="component" value="Unassembled WGS sequence"/>
</dbReference>
<organism evidence="3 4">
    <name type="scientific">Streptomyces ureilyticus</name>
    <dbReference type="NCBI Taxonomy" id="1775131"/>
    <lineage>
        <taxon>Bacteria</taxon>
        <taxon>Bacillati</taxon>
        <taxon>Actinomycetota</taxon>
        <taxon>Actinomycetes</taxon>
        <taxon>Kitasatosporales</taxon>
        <taxon>Streptomycetaceae</taxon>
        <taxon>Streptomyces</taxon>
    </lineage>
</organism>
<dbReference type="Pfam" id="PF13581">
    <property type="entry name" value="HATPase_c_2"/>
    <property type="match status" value="1"/>
</dbReference>
<keyword evidence="1" id="KW-0723">Serine/threonine-protein kinase</keyword>
<name>A0ABX0DX12_9ACTN</name>
<accession>A0ABX0DX12</accession>
<comment type="caution">
    <text evidence="3">The sequence shown here is derived from an EMBL/GenBank/DDBJ whole genome shotgun (WGS) entry which is preliminary data.</text>
</comment>
<proteinExistence type="predicted"/>
<dbReference type="RefSeq" id="WP_165343000.1">
    <property type="nucleotide sequence ID" value="NZ_JAAKZX010000129.1"/>
</dbReference>
<dbReference type="SUPFAM" id="SSF55874">
    <property type="entry name" value="ATPase domain of HSP90 chaperone/DNA topoisomerase II/histidine kinase"/>
    <property type="match status" value="1"/>
</dbReference>
<dbReference type="EMBL" id="JAAKZX010000129">
    <property type="protein sequence ID" value="NGO46465.1"/>
    <property type="molecule type" value="Genomic_DNA"/>
</dbReference>
<dbReference type="CDD" id="cd16936">
    <property type="entry name" value="HATPase_RsbW-like"/>
    <property type="match status" value="1"/>
</dbReference>
<dbReference type="PANTHER" id="PTHR35526:SF3">
    <property type="entry name" value="ANTI-SIGMA-F FACTOR RSBW"/>
    <property type="match status" value="1"/>
</dbReference>
<keyword evidence="3" id="KW-0547">Nucleotide-binding</keyword>
<keyword evidence="1" id="KW-0418">Kinase</keyword>
<keyword evidence="1" id="KW-0808">Transferase</keyword>
<dbReference type="Gene3D" id="3.30.565.10">
    <property type="entry name" value="Histidine kinase-like ATPase, C-terminal domain"/>
    <property type="match status" value="1"/>
</dbReference>
<evidence type="ECO:0000259" key="2">
    <source>
        <dbReference type="Pfam" id="PF13581"/>
    </source>
</evidence>
<reference evidence="3 4" key="1">
    <citation type="submission" date="2020-02" db="EMBL/GenBank/DDBJ databases">
        <title>Whole-genome analyses of novel actinobacteria.</title>
        <authorList>
            <person name="Sahin N."/>
            <person name="Tokatli A."/>
        </authorList>
    </citation>
    <scope>NUCLEOTIDE SEQUENCE [LARGE SCALE GENOMIC DNA]</scope>
    <source>
        <strain evidence="3 4">YC419</strain>
    </source>
</reference>
<keyword evidence="4" id="KW-1185">Reference proteome</keyword>